<reference evidence="2" key="1">
    <citation type="submission" date="2019-02" db="EMBL/GenBank/DDBJ databases">
        <title>Deep-cultivation of Planctomycetes and their phenomic and genomic characterization uncovers novel biology.</title>
        <authorList>
            <person name="Wiegand S."/>
            <person name="Jogler M."/>
            <person name="Boedeker C."/>
            <person name="Pinto D."/>
            <person name="Vollmers J."/>
            <person name="Rivas-Marin E."/>
            <person name="Kohn T."/>
            <person name="Peeters S.H."/>
            <person name="Heuer A."/>
            <person name="Rast P."/>
            <person name="Oberbeckmann S."/>
            <person name="Bunk B."/>
            <person name="Jeske O."/>
            <person name="Meyerdierks A."/>
            <person name="Storesund J.E."/>
            <person name="Kallscheuer N."/>
            <person name="Luecker S."/>
            <person name="Lage O.M."/>
            <person name="Pohl T."/>
            <person name="Merkel B.J."/>
            <person name="Hornburger P."/>
            <person name="Mueller R.-W."/>
            <person name="Bruemmer F."/>
            <person name="Labrenz M."/>
            <person name="Spormann A.M."/>
            <person name="Op den Camp H."/>
            <person name="Overmann J."/>
            <person name="Amann R."/>
            <person name="Jetten M.S.M."/>
            <person name="Mascher T."/>
            <person name="Medema M.H."/>
            <person name="Devos D.P."/>
            <person name="Kaster A.-K."/>
            <person name="Ovreas L."/>
            <person name="Rohde M."/>
            <person name="Galperin M.Y."/>
            <person name="Jogler C."/>
        </authorList>
    </citation>
    <scope>NUCLEOTIDE SEQUENCE [LARGE SCALE GENOMIC DNA]</scope>
    <source>
        <strain evidence="2">Pan97</strain>
    </source>
</reference>
<dbReference type="AlphaFoldDB" id="A0A518C4Q7"/>
<keyword evidence="2" id="KW-1185">Reference proteome</keyword>
<organism evidence="1 2">
    <name type="scientific">Bremerella volcania</name>
    <dbReference type="NCBI Taxonomy" id="2527984"/>
    <lineage>
        <taxon>Bacteria</taxon>
        <taxon>Pseudomonadati</taxon>
        <taxon>Planctomycetota</taxon>
        <taxon>Planctomycetia</taxon>
        <taxon>Pirellulales</taxon>
        <taxon>Pirellulaceae</taxon>
        <taxon>Bremerella</taxon>
    </lineage>
</organism>
<proteinExistence type="predicted"/>
<dbReference type="EMBL" id="CP036289">
    <property type="protein sequence ID" value="QDU74222.1"/>
    <property type="molecule type" value="Genomic_DNA"/>
</dbReference>
<sequence>MGCVPVEISHRRPQAGPARRRIDTLATPSNLWKAGIAMILSGELTSTKKALRYWALGLLVISFCANVKPSLTPGGDQQQLQQQEVLVHG</sequence>
<accession>A0A518C4Q7</accession>
<protein>
    <submittedName>
        <fullName evidence="1">Uncharacterized protein</fullName>
    </submittedName>
</protein>
<dbReference type="Proteomes" id="UP000318626">
    <property type="component" value="Chromosome"/>
</dbReference>
<name>A0A518C4Q7_9BACT</name>
<evidence type="ECO:0000313" key="2">
    <source>
        <dbReference type="Proteomes" id="UP000318626"/>
    </source>
</evidence>
<evidence type="ECO:0000313" key="1">
    <source>
        <dbReference type="EMBL" id="QDU74222.1"/>
    </source>
</evidence>
<dbReference type="KEGG" id="bvo:Pan97_12270"/>
<gene>
    <name evidence="1" type="ORF">Pan97_12270</name>
</gene>